<name>A0A1G1YQ45_9BACT</name>
<keyword evidence="2" id="KW-0479">Metal-binding</keyword>
<proteinExistence type="predicted"/>
<dbReference type="SFLD" id="SFLDS00029">
    <property type="entry name" value="Radical_SAM"/>
    <property type="match status" value="1"/>
</dbReference>
<dbReference type="PROSITE" id="PS51918">
    <property type="entry name" value="RADICAL_SAM"/>
    <property type="match status" value="1"/>
</dbReference>
<dbReference type="GO" id="GO:0051536">
    <property type="term" value="F:iron-sulfur cluster binding"/>
    <property type="evidence" value="ECO:0007669"/>
    <property type="project" value="UniProtKB-KW"/>
</dbReference>
<dbReference type="GO" id="GO:0046872">
    <property type="term" value="F:metal ion binding"/>
    <property type="evidence" value="ECO:0007669"/>
    <property type="project" value="UniProtKB-KW"/>
</dbReference>
<organism evidence="6 7">
    <name type="scientific">Candidatus Buchananbacteria bacterium RIFCSPLOWO2_01_FULL_40_23b</name>
    <dbReference type="NCBI Taxonomy" id="1797544"/>
    <lineage>
        <taxon>Bacteria</taxon>
        <taxon>Candidatus Buchananiibacteriota</taxon>
    </lineage>
</organism>
<keyword evidence="3" id="KW-0408">Iron</keyword>
<accession>A0A1G1YQ45</accession>
<keyword evidence="4" id="KW-0411">Iron-sulfur</keyword>
<dbReference type="Pfam" id="PF04055">
    <property type="entry name" value="Radical_SAM"/>
    <property type="match status" value="1"/>
</dbReference>
<dbReference type="Proteomes" id="UP000178122">
    <property type="component" value="Unassembled WGS sequence"/>
</dbReference>
<dbReference type="SUPFAM" id="SSF102114">
    <property type="entry name" value="Radical SAM enzymes"/>
    <property type="match status" value="1"/>
</dbReference>
<evidence type="ECO:0000313" key="6">
    <source>
        <dbReference type="EMBL" id="OGY54468.1"/>
    </source>
</evidence>
<dbReference type="InterPro" id="IPR007197">
    <property type="entry name" value="rSAM"/>
</dbReference>
<dbReference type="InterPro" id="IPR050377">
    <property type="entry name" value="Radical_SAM_PqqE_MftC-like"/>
</dbReference>
<dbReference type="InterPro" id="IPR013785">
    <property type="entry name" value="Aldolase_TIM"/>
</dbReference>
<evidence type="ECO:0000256" key="1">
    <source>
        <dbReference type="ARBA" id="ARBA00022691"/>
    </source>
</evidence>
<feature type="domain" description="Radical SAM core" evidence="5">
    <location>
        <begin position="1"/>
        <end position="220"/>
    </location>
</feature>
<dbReference type="AlphaFoldDB" id="A0A1G1YQ45"/>
<dbReference type="CDD" id="cd01335">
    <property type="entry name" value="Radical_SAM"/>
    <property type="match status" value="1"/>
</dbReference>
<keyword evidence="1" id="KW-0949">S-adenosyl-L-methionine</keyword>
<dbReference type="InterPro" id="IPR058240">
    <property type="entry name" value="rSAM_sf"/>
</dbReference>
<evidence type="ECO:0000259" key="5">
    <source>
        <dbReference type="PROSITE" id="PS51918"/>
    </source>
</evidence>
<dbReference type="Gene3D" id="3.20.20.70">
    <property type="entry name" value="Aldolase class I"/>
    <property type="match status" value="1"/>
</dbReference>
<dbReference type="EMBL" id="MHIN01000030">
    <property type="protein sequence ID" value="OGY54468.1"/>
    <property type="molecule type" value="Genomic_DNA"/>
</dbReference>
<evidence type="ECO:0000256" key="3">
    <source>
        <dbReference type="ARBA" id="ARBA00023004"/>
    </source>
</evidence>
<dbReference type="GO" id="GO:0003824">
    <property type="term" value="F:catalytic activity"/>
    <property type="evidence" value="ECO:0007669"/>
    <property type="project" value="InterPro"/>
</dbReference>
<dbReference type="PANTHER" id="PTHR11228:SF7">
    <property type="entry name" value="PQQA PEPTIDE CYCLASE"/>
    <property type="match status" value="1"/>
</dbReference>
<protein>
    <recommendedName>
        <fullName evidence="5">Radical SAM core domain-containing protein</fullName>
    </recommendedName>
</protein>
<gene>
    <name evidence="6" type="ORF">A2912_05755</name>
</gene>
<evidence type="ECO:0000256" key="4">
    <source>
        <dbReference type="ARBA" id="ARBA00023014"/>
    </source>
</evidence>
<comment type="caution">
    <text evidence="6">The sequence shown here is derived from an EMBL/GenBank/DDBJ whole genome shotgun (WGS) entry which is preliminary data.</text>
</comment>
<dbReference type="PANTHER" id="PTHR11228">
    <property type="entry name" value="RADICAL SAM DOMAIN PROTEIN"/>
    <property type="match status" value="1"/>
</dbReference>
<sequence>MIIEAIDWKLIGTCNLRCLHCYGPPKTERALPTENLRVLIEIFKELECKLIVLTGGEPLLVKDIDEIMRLLKAKGITVALSTNTSYFFEHGEAINECVSSLNIPLDGSTVEIHSHSRLDEKSFHSFWEVLQYYKNNPDKKPRMLRVGTVYSAANHGDFVAIAKLLQPFDDLIDTWKIYELIDYEFQPDLRKSIIHRREDFEKEMSNLLINTSLAPKIFLASAQARDKAYFMVNPKGQVVIPTDQNGMTFEVVIGDLLNMPAQLVAERWSQTINMEHYCLNHDTHYKKF</sequence>
<evidence type="ECO:0000313" key="7">
    <source>
        <dbReference type="Proteomes" id="UP000178122"/>
    </source>
</evidence>
<reference evidence="6 7" key="1">
    <citation type="journal article" date="2016" name="Nat. Commun.">
        <title>Thousands of microbial genomes shed light on interconnected biogeochemical processes in an aquifer system.</title>
        <authorList>
            <person name="Anantharaman K."/>
            <person name="Brown C.T."/>
            <person name="Hug L.A."/>
            <person name="Sharon I."/>
            <person name="Castelle C.J."/>
            <person name="Probst A.J."/>
            <person name="Thomas B.C."/>
            <person name="Singh A."/>
            <person name="Wilkins M.J."/>
            <person name="Karaoz U."/>
            <person name="Brodie E.L."/>
            <person name="Williams K.H."/>
            <person name="Hubbard S.S."/>
            <person name="Banfield J.F."/>
        </authorList>
    </citation>
    <scope>NUCLEOTIDE SEQUENCE [LARGE SCALE GENOMIC DNA]</scope>
</reference>
<evidence type="ECO:0000256" key="2">
    <source>
        <dbReference type="ARBA" id="ARBA00022723"/>
    </source>
</evidence>
<dbReference type="SFLD" id="SFLDG01067">
    <property type="entry name" value="SPASM/twitch_domain_containing"/>
    <property type="match status" value="1"/>
</dbReference>